<feature type="region of interest" description="Disordered" evidence="1">
    <location>
        <begin position="523"/>
        <end position="549"/>
    </location>
</feature>
<protein>
    <submittedName>
        <fullName evidence="2">Uncharacterized protein</fullName>
    </submittedName>
</protein>
<feature type="compositionally biased region" description="Polar residues" evidence="1">
    <location>
        <begin position="456"/>
        <end position="486"/>
    </location>
</feature>
<feature type="region of interest" description="Disordered" evidence="1">
    <location>
        <begin position="235"/>
        <end position="393"/>
    </location>
</feature>
<feature type="compositionally biased region" description="Basic and acidic residues" evidence="1">
    <location>
        <begin position="70"/>
        <end position="83"/>
    </location>
</feature>
<evidence type="ECO:0000256" key="1">
    <source>
        <dbReference type="SAM" id="MobiDB-lite"/>
    </source>
</evidence>
<dbReference type="OrthoDB" id="2676251at2759"/>
<evidence type="ECO:0000313" key="3">
    <source>
        <dbReference type="Proteomes" id="UP000183567"/>
    </source>
</evidence>
<feature type="region of interest" description="Disordered" evidence="1">
    <location>
        <begin position="448"/>
        <end position="491"/>
    </location>
</feature>
<feature type="compositionally biased region" description="Polar residues" evidence="1">
    <location>
        <begin position="368"/>
        <end position="380"/>
    </location>
</feature>
<comment type="caution">
    <text evidence="2">The sequence shown here is derived from an EMBL/GenBank/DDBJ whole genome shotgun (WGS) entry which is preliminary data.</text>
</comment>
<dbReference type="EMBL" id="LVVM01005421">
    <property type="protein sequence ID" value="OJA10618.1"/>
    <property type="molecule type" value="Genomic_DNA"/>
</dbReference>
<proteinExistence type="predicted"/>
<feature type="region of interest" description="Disordered" evidence="1">
    <location>
        <begin position="1"/>
        <end position="30"/>
    </location>
</feature>
<feature type="compositionally biased region" description="Low complexity" evidence="1">
    <location>
        <begin position="265"/>
        <end position="282"/>
    </location>
</feature>
<evidence type="ECO:0000313" key="2">
    <source>
        <dbReference type="EMBL" id="OJA10618.1"/>
    </source>
</evidence>
<feature type="compositionally biased region" description="Low complexity" evidence="1">
    <location>
        <begin position="162"/>
        <end position="181"/>
    </location>
</feature>
<feature type="region of interest" description="Disordered" evidence="1">
    <location>
        <begin position="160"/>
        <end position="183"/>
    </location>
</feature>
<dbReference type="Proteomes" id="UP000183567">
    <property type="component" value="Unassembled WGS sequence"/>
</dbReference>
<accession>A0A1J8QMI5</accession>
<sequence length="584" mass="63657">MFRVRSTDHADPLSQQPQLMALPETPHTRFRRDLNDPVAKARKGFLSRLIVRPPQVSAKIVVRRPSTPEVRSHTPREPPERNLLREQPAPLILTQDPPQSGASVNVAIPRCKSIKDNLQELGLTTPVVLTQPQVTGSETPLLRVDTTLFPQNMLFNRVPLESRQTSHTSSSQSRPGSSPQGKVYMTSNYAINSEQPVWDSRCSDGRFAPLATSTSNCPSSSPGPPSRMAVAEKFEEVPSSTTPNTVPSSIQNGSTPFSKVPPIPSSTSTPSPSAHSMHSHTPLSNCSKRRQKSPSVDSGRVSVASQRSQRQVPAEPASLFPVDEGLFGRPKPPPPLKIIPKKTKTHQRKETAPASLLPSTGSHERPSTRTSHTRSQTMHQTLVRRTPPSEPEGYFRVPDGLIYSDSATPPSLLPDSAPEVLHIRAPKGYSLSRTSTYMSVASDKTQASVASAPDLPQNTKWTWTPPASWSGPSSATSTESRDSAPNTKKPVFSTMAHLRRAKSSPRLVVSAFKFLHSLPDMSSATPAHSVATKLGDKGPMHPAQEKRSSHGVVIKMQDFYGDDLKEAPLHDVIPRLRKLKSSAL</sequence>
<organism evidence="2 3">
    <name type="scientific">Rhizopogon vesiculosus</name>
    <dbReference type="NCBI Taxonomy" id="180088"/>
    <lineage>
        <taxon>Eukaryota</taxon>
        <taxon>Fungi</taxon>
        <taxon>Dikarya</taxon>
        <taxon>Basidiomycota</taxon>
        <taxon>Agaricomycotina</taxon>
        <taxon>Agaricomycetes</taxon>
        <taxon>Agaricomycetidae</taxon>
        <taxon>Boletales</taxon>
        <taxon>Suillineae</taxon>
        <taxon>Rhizopogonaceae</taxon>
        <taxon>Rhizopogon</taxon>
    </lineage>
</organism>
<name>A0A1J8QMI5_9AGAM</name>
<feature type="compositionally biased region" description="Basic and acidic residues" evidence="1">
    <location>
        <begin position="534"/>
        <end position="548"/>
    </location>
</feature>
<dbReference type="AlphaFoldDB" id="A0A1J8QMI5"/>
<feature type="compositionally biased region" description="Basic and acidic residues" evidence="1">
    <location>
        <begin position="1"/>
        <end position="11"/>
    </location>
</feature>
<gene>
    <name evidence="2" type="ORF">AZE42_05705</name>
</gene>
<keyword evidence="3" id="KW-1185">Reference proteome</keyword>
<feature type="region of interest" description="Disordered" evidence="1">
    <location>
        <begin position="64"/>
        <end position="83"/>
    </location>
</feature>
<reference evidence="2 3" key="1">
    <citation type="submission" date="2016-03" db="EMBL/GenBank/DDBJ databases">
        <title>Comparative genomics of the ectomycorrhizal sister species Rhizopogon vinicolor and Rhizopogon vesiculosus (Basidiomycota: Boletales) reveals a divergence of the mating type B locus.</title>
        <authorList>
            <person name="Mujic A.B."/>
            <person name="Kuo A."/>
            <person name="Tritt A."/>
            <person name="Lipzen A."/>
            <person name="Chen C."/>
            <person name="Johnson J."/>
            <person name="Sharma A."/>
            <person name="Barry K."/>
            <person name="Grigoriev I.V."/>
            <person name="Spatafora J.W."/>
        </authorList>
    </citation>
    <scope>NUCLEOTIDE SEQUENCE [LARGE SCALE GENOMIC DNA]</scope>
    <source>
        <strain evidence="2 3">AM-OR11-056</strain>
    </source>
</reference>
<feature type="compositionally biased region" description="Low complexity" evidence="1">
    <location>
        <begin position="237"/>
        <end position="249"/>
    </location>
</feature>